<name>A0A5C6AHU4_9BACT</name>
<sequence>MPDPTPTRLTPLGDGLPDPLPKPLVVRARSDREAFGELYDRTHGAIYRYCRRRIGERAAAEDACSAVFLAIAEQMPSFSGDSEVDFRRWAFAIARKQTASLLRGTGRRARLLAAAAEGGVVGAAPADEAETEGDALRAALAHLGEREQTLIDLRYTEGMTHQEIARVLGLRSGAVRTAISRAIAKLRQDLTPSHSATR</sequence>
<gene>
    <name evidence="9" type="primary">ylaC_1</name>
    <name evidence="9" type="ORF">Pla108_05550</name>
</gene>
<dbReference type="EMBL" id="SJPR01000001">
    <property type="protein sequence ID" value="TWT99612.1"/>
    <property type="molecule type" value="Genomic_DNA"/>
</dbReference>
<dbReference type="RefSeq" id="WP_146442620.1">
    <property type="nucleotide sequence ID" value="NZ_SJPR01000001.1"/>
</dbReference>
<dbReference type="InterPro" id="IPR036388">
    <property type="entry name" value="WH-like_DNA-bd_sf"/>
</dbReference>
<evidence type="ECO:0000259" key="7">
    <source>
        <dbReference type="Pfam" id="PF04542"/>
    </source>
</evidence>
<dbReference type="InterPro" id="IPR039425">
    <property type="entry name" value="RNA_pol_sigma-70-like"/>
</dbReference>
<evidence type="ECO:0000256" key="2">
    <source>
        <dbReference type="ARBA" id="ARBA00023015"/>
    </source>
</evidence>
<dbReference type="GO" id="GO:0003677">
    <property type="term" value="F:DNA binding"/>
    <property type="evidence" value="ECO:0007669"/>
    <property type="project" value="UniProtKB-KW"/>
</dbReference>
<proteinExistence type="inferred from homology"/>
<dbReference type="NCBIfam" id="TIGR02937">
    <property type="entry name" value="sigma70-ECF"/>
    <property type="match status" value="1"/>
</dbReference>
<dbReference type="InterPro" id="IPR007627">
    <property type="entry name" value="RNA_pol_sigma70_r2"/>
</dbReference>
<dbReference type="InterPro" id="IPR013325">
    <property type="entry name" value="RNA_pol_sigma_r2"/>
</dbReference>
<dbReference type="GO" id="GO:0016987">
    <property type="term" value="F:sigma factor activity"/>
    <property type="evidence" value="ECO:0007669"/>
    <property type="project" value="UniProtKB-KW"/>
</dbReference>
<evidence type="ECO:0000256" key="6">
    <source>
        <dbReference type="SAM" id="MobiDB-lite"/>
    </source>
</evidence>
<keyword evidence="10" id="KW-1185">Reference proteome</keyword>
<dbReference type="Gene3D" id="1.10.1740.10">
    <property type="match status" value="1"/>
</dbReference>
<dbReference type="SUPFAM" id="SSF88659">
    <property type="entry name" value="Sigma3 and sigma4 domains of RNA polymerase sigma factors"/>
    <property type="match status" value="1"/>
</dbReference>
<dbReference type="AlphaFoldDB" id="A0A5C6AHU4"/>
<keyword evidence="5" id="KW-0804">Transcription</keyword>
<dbReference type="InterPro" id="IPR013249">
    <property type="entry name" value="RNA_pol_sigma70_r4_t2"/>
</dbReference>
<dbReference type="Gene3D" id="1.10.10.10">
    <property type="entry name" value="Winged helix-like DNA-binding domain superfamily/Winged helix DNA-binding domain"/>
    <property type="match status" value="1"/>
</dbReference>
<evidence type="ECO:0000256" key="4">
    <source>
        <dbReference type="ARBA" id="ARBA00023125"/>
    </source>
</evidence>
<evidence type="ECO:0000313" key="9">
    <source>
        <dbReference type="EMBL" id="TWT99612.1"/>
    </source>
</evidence>
<dbReference type="SUPFAM" id="SSF88946">
    <property type="entry name" value="Sigma2 domain of RNA polymerase sigma factors"/>
    <property type="match status" value="1"/>
</dbReference>
<feature type="domain" description="RNA polymerase sigma factor 70 region 4 type 2" evidence="8">
    <location>
        <begin position="134"/>
        <end position="186"/>
    </location>
</feature>
<comment type="similarity">
    <text evidence="1">Belongs to the sigma-70 factor family. ECF subfamily.</text>
</comment>
<evidence type="ECO:0000256" key="1">
    <source>
        <dbReference type="ARBA" id="ARBA00010641"/>
    </source>
</evidence>
<keyword evidence="2" id="KW-0805">Transcription regulation</keyword>
<dbReference type="Pfam" id="PF04542">
    <property type="entry name" value="Sigma70_r2"/>
    <property type="match status" value="1"/>
</dbReference>
<dbReference type="GO" id="GO:0006352">
    <property type="term" value="P:DNA-templated transcription initiation"/>
    <property type="evidence" value="ECO:0007669"/>
    <property type="project" value="InterPro"/>
</dbReference>
<protein>
    <submittedName>
        <fullName evidence="9">RNA polymerase sigma factor YlaC</fullName>
    </submittedName>
</protein>
<evidence type="ECO:0000313" key="10">
    <source>
        <dbReference type="Proteomes" id="UP000317421"/>
    </source>
</evidence>
<dbReference type="PANTHER" id="PTHR43133">
    <property type="entry name" value="RNA POLYMERASE ECF-TYPE SIGMA FACTO"/>
    <property type="match status" value="1"/>
</dbReference>
<feature type="domain" description="RNA polymerase sigma-70 region 2" evidence="7">
    <location>
        <begin position="38"/>
        <end position="107"/>
    </location>
</feature>
<evidence type="ECO:0000256" key="3">
    <source>
        <dbReference type="ARBA" id="ARBA00023082"/>
    </source>
</evidence>
<dbReference type="InterPro" id="IPR013324">
    <property type="entry name" value="RNA_pol_sigma_r3/r4-like"/>
</dbReference>
<keyword evidence="3" id="KW-0731">Sigma factor</keyword>
<organism evidence="9 10">
    <name type="scientific">Botrimarina colliarenosi</name>
    <dbReference type="NCBI Taxonomy" id="2528001"/>
    <lineage>
        <taxon>Bacteria</taxon>
        <taxon>Pseudomonadati</taxon>
        <taxon>Planctomycetota</taxon>
        <taxon>Planctomycetia</taxon>
        <taxon>Pirellulales</taxon>
        <taxon>Lacipirellulaceae</taxon>
        <taxon>Botrimarina</taxon>
    </lineage>
</organism>
<feature type="region of interest" description="Disordered" evidence="6">
    <location>
        <begin position="1"/>
        <end position="22"/>
    </location>
</feature>
<dbReference type="OrthoDB" id="9780326at2"/>
<dbReference type="CDD" id="cd06171">
    <property type="entry name" value="Sigma70_r4"/>
    <property type="match status" value="1"/>
</dbReference>
<reference evidence="9 10" key="1">
    <citation type="submission" date="2019-02" db="EMBL/GenBank/DDBJ databases">
        <title>Deep-cultivation of Planctomycetes and their phenomic and genomic characterization uncovers novel biology.</title>
        <authorList>
            <person name="Wiegand S."/>
            <person name="Jogler M."/>
            <person name="Boedeker C."/>
            <person name="Pinto D."/>
            <person name="Vollmers J."/>
            <person name="Rivas-Marin E."/>
            <person name="Kohn T."/>
            <person name="Peeters S.H."/>
            <person name="Heuer A."/>
            <person name="Rast P."/>
            <person name="Oberbeckmann S."/>
            <person name="Bunk B."/>
            <person name="Jeske O."/>
            <person name="Meyerdierks A."/>
            <person name="Storesund J.E."/>
            <person name="Kallscheuer N."/>
            <person name="Luecker S."/>
            <person name="Lage O.M."/>
            <person name="Pohl T."/>
            <person name="Merkel B.J."/>
            <person name="Hornburger P."/>
            <person name="Mueller R.-W."/>
            <person name="Bruemmer F."/>
            <person name="Labrenz M."/>
            <person name="Spormann A.M."/>
            <person name="Op Den Camp H."/>
            <person name="Overmann J."/>
            <person name="Amann R."/>
            <person name="Jetten M.S.M."/>
            <person name="Mascher T."/>
            <person name="Medema M.H."/>
            <person name="Devos D.P."/>
            <person name="Kaster A.-K."/>
            <person name="Ovreas L."/>
            <person name="Rohde M."/>
            <person name="Galperin M.Y."/>
            <person name="Jogler C."/>
        </authorList>
    </citation>
    <scope>NUCLEOTIDE SEQUENCE [LARGE SCALE GENOMIC DNA]</scope>
    <source>
        <strain evidence="9 10">Pla108</strain>
    </source>
</reference>
<dbReference type="InterPro" id="IPR014284">
    <property type="entry name" value="RNA_pol_sigma-70_dom"/>
</dbReference>
<evidence type="ECO:0000259" key="8">
    <source>
        <dbReference type="Pfam" id="PF08281"/>
    </source>
</evidence>
<keyword evidence="4" id="KW-0238">DNA-binding</keyword>
<accession>A0A5C6AHU4</accession>
<dbReference type="Pfam" id="PF08281">
    <property type="entry name" value="Sigma70_r4_2"/>
    <property type="match status" value="1"/>
</dbReference>
<comment type="caution">
    <text evidence="9">The sequence shown here is derived from an EMBL/GenBank/DDBJ whole genome shotgun (WGS) entry which is preliminary data.</text>
</comment>
<dbReference type="PANTHER" id="PTHR43133:SF8">
    <property type="entry name" value="RNA POLYMERASE SIGMA FACTOR HI_1459-RELATED"/>
    <property type="match status" value="1"/>
</dbReference>
<evidence type="ECO:0000256" key="5">
    <source>
        <dbReference type="ARBA" id="ARBA00023163"/>
    </source>
</evidence>
<dbReference type="Proteomes" id="UP000317421">
    <property type="component" value="Unassembled WGS sequence"/>
</dbReference>